<dbReference type="GO" id="GO:0050911">
    <property type="term" value="P:detection of chemical stimulus involved in sensory perception of smell"/>
    <property type="evidence" value="ECO:0000318"/>
    <property type="project" value="GO_Central"/>
</dbReference>
<dbReference type="Proteomes" id="UP000007266">
    <property type="component" value="Linkage group 4"/>
</dbReference>
<keyword evidence="7 10" id="KW-0472">Membrane</keyword>
<dbReference type="AlphaFoldDB" id="D2A0G2"/>
<feature type="transmembrane region" description="Helical" evidence="10">
    <location>
        <begin position="61"/>
        <end position="81"/>
    </location>
</feature>
<evidence type="ECO:0000256" key="9">
    <source>
        <dbReference type="ARBA" id="ARBA00023224"/>
    </source>
</evidence>
<comment type="subcellular location">
    <subcellularLocation>
        <location evidence="1 10">Cell membrane</location>
        <topology evidence="1 10">Multi-pass membrane protein</topology>
    </subcellularLocation>
</comment>
<dbReference type="GO" id="GO:0005549">
    <property type="term" value="F:odorant binding"/>
    <property type="evidence" value="ECO:0007669"/>
    <property type="project" value="InterPro"/>
</dbReference>
<evidence type="ECO:0000256" key="5">
    <source>
        <dbReference type="ARBA" id="ARBA00022725"/>
    </source>
</evidence>
<feature type="transmembrane region" description="Helical" evidence="10">
    <location>
        <begin position="275"/>
        <end position="296"/>
    </location>
</feature>
<dbReference type="EMBL" id="KQ971338">
    <property type="protein sequence ID" value="EFA02956.1"/>
    <property type="molecule type" value="Genomic_DNA"/>
</dbReference>
<evidence type="ECO:0000256" key="8">
    <source>
        <dbReference type="ARBA" id="ARBA00023170"/>
    </source>
</evidence>
<reference evidence="11 12" key="2">
    <citation type="journal article" date="2010" name="Nucleic Acids Res.">
        <title>BeetleBase in 2010: revisions to provide comprehensive genomic information for Tribolium castaneum.</title>
        <authorList>
            <person name="Kim H.S."/>
            <person name="Murphy T."/>
            <person name="Xia J."/>
            <person name="Caragea D."/>
            <person name="Park Y."/>
            <person name="Beeman R.W."/>
            <person name="Lorenzen M.D."/>
            <person name="Butcher S."/>
            <person name="Manak J.R."/>
            <person name="Brown S.J."/>
        </authorList>
    </citation>
    <scope>GENOME REANNOTATION</scope>
    <source>
        <strain evidence="11 12">Georgia GA2</strain>
    </source>
</reference>
<accession>D2A0G2</accession>
<dbReference type="PANTHER" id="PTHR21137">
    <property type="entry name" value="ODORANT RECEPTOR"/>
    <property type="match status" value="1"/>
</dbReference>
<dbReference type="PhylomeDB" id="D2A0G2"/>
<evidence type="ECO:0000256" key="6">
    <source>
        <dbReference type="ARBA" id="ARBA00022989"/>
    </source>
</evidence>
<dbReference type="GO" id="GO:0007165">
    <property type="term" value="P:signal transduction"/>
    <property type="evidence" value="ECO:0007669"/>
    <property type="project" value="UniProtKB-KW"/>
</dbReference>
<reference evidence="11 12" key="1">
    <citation type="journal article" date="2008" name="Nature">
        <title>The genome of the model beetle and pest Tribolium castaneum.</title>
        <authorList>
            <consortium name="Tribolium Genome Sequencing Consortium"/>
            <person name="Richards S."/>
            <person name="Gibbs R.A."/>
            <person name="Weinstock G.M."/>
            <person name="Brown S.J."/>
            <person name="Denell R."/>
            <person name="Beeman R.W."/>
            <person name="Gibbs R."/>
            <person name="Beeman R.W."/>
            <person name="Brown S.J."/>
            <person name="Bucher G."/>
            <person name="Friedrich M."/>
            <person name="Grimmelikhuijzen C.J."/>
            <person name="Klingler M."/>
            <person name="Lorenzen M."/>
            <person name="Richards S."/>
            <person name="Roth S."/>
            <person name="Schroder R."/>
            <person name="Tautz D."/>
            <person name="Zdobnov E.M."/>
            <person name="Muzny D."/>
            <person name="Gibbs R.A."/>
            <person name="Weinstock G.M."/>
            <person name="Attaway T."/>
            <person name="Bell S."/>
            <person name="Buhay C.J."/>
            <person name="Chandrabose M.N."/>
            <person name="Chavez D."/>
            <person name="Clerk-Blankenburg K.P."/>
            <person name="Cree A."/>
            <person name="Dao M."/>
            <person name="Davis C."/>
            <person name="Chacko J."/>
            <person name="Dinh H."/>
            <person name="Dugan-Rocha S."/>
            <person name="Fowler G."/>
            <person name="Garner T.T."/>
            <person name="Garnes J."/>
            <person name="Gnirke A."/>
            <person name="Hawes A."/>
            <person name="Hernandez J."/>
            <person name="Hines S."/>
            <person name="Holder M."/>
            <person name="Hume J."/>
            <person name="Jhangiani S.N."/>
            <person name="Joshi V."/>
            <person name="Khan Z.M."/>
            <person name="Jackson L."/>
            <person name="Kovar C."/>
            <person name="Kowis A."/>
            <person name="Lee S."/>
            <person name="Lewis L.R."/>
            <person name="Margolis J."/>
            <person name="Morgan M."/>
            <person name="Nazareth L.V."/>
            <person name="Nguyen N."/>
            <person name="Okwuonu G."/>
            <person name="Parker D."/>
            <person name="Richards S."/>
            <person name="Ruiz S.J."/>
            <person name="Santibanez J."/>
            <person name="Savard J."/>
            <person name="Scherer S.E."/>
            <person name="Schneider B."/>
            <person name="Sodergren E."/>
            <person name="Tautz D."/>
            <person name="Vattahil S."/>
            <person name="Villasana D."/>
            <person name="White C.S."/>
            <person name="Wright R."/>
            <person name="Park Y."/>
            <person name="Beeman R.W."/>
            <person name="Lord J."/>
            <person name="Oppert B."/>
            <person name="Lorenzen M."/>
            <person name="Brown S."/>
            <person name="Wang L."/>
            <person name="Savard J."/>
            <person name="Tautz D."/>
            <person name="Richards S."/>
            <person name="Weinstock G."/>
            <person name="Gibbs R.A."/>
            <person name="Liu Y."/>
            <person name="Worley K."/>
            <person name="Weinstock G."/>
            <person name="Elsik C.G."/>
            <person name="Reese J.T."/>
            <person name="Elhaik E."/>
            <person name="Landan G."/>
            <person name="Graur D."/>
            <person name="Arensburger P."/>
            <person name="Atkinson P."/>
            <person name="Beeman R.W."/>
            <person name="Beidler J."/>
            <person name="Brown S.J."/>
            <person name="Demuth J.P."/>
            <person name="Drury D.W."/>
            <person name="Du Y.Z."/>
            <person name="Fujiwara H."/>
            <person name="Lorenzen M."/>
            <person name="Maselli V."/>
            <person name="Osanai M."/>
            <person name="Park Y."/>
            <person name="Robertson H.M."/>
            <person name="Tu Z."/>
            <person name="Wang J.J."/>
            <person name="Wang S."/>
            <person name="Richards S."/>
            <person name="Song H."/>
            <person name="Zhang L."/>
            <person name="Sodergren E."/>
            <person name="Werner D."/>
            <person name="Stanke M."/>
            <person name="Morgenstern B."/>
            <person name="Solovyev V."/>
            <person name="Kosarev P."/>
            <person name="Brown G."/>
            <person name="Chen H.C."/>
            <person name="Ermolaeva O."/>
            <person name="Hlavina W."/>
            <person name="Kapustin Y."/>
            <person name="Kiryutin B."/>
            <person name="Kitts P."/>
            <person name="Maglott D."/>
            <person name="Pruitt K."/>
            <person name="Sapojnikov V."/>
            <person name="Souvorov A."/>
            <person name="Mackey A.J."/>
            <person name="Waterhouse R.M."/>
            <person name="Wyder S."/>
            <person name="Zdobnov E.M."/>
            <person name="Zdobnov E.M."/>
            <person name="Wyder S."/>
            <person name="Kriventseva E.V."/>
            <person name="Kadowaki T."/>
            <person name="Bork P."/>
            <person name="Aranda M."/>
            <person name="Bao R."/>
            <person name="Beermann A."/>
            <person name="Berns N."/>
            <person name="Bolognesi R."/>
            <person name="Bonneton F."/>
            <person name="Bopp D."/>
            <person name="Brown S.J."/>
            <person name="Bucher G."/>
            <person name="Butts T."/>
            <person name="Chaumot A."/>
            <person name="Denell R.E."/>
            <person name="Ferrier D.E."/>
            <person name="Friedrich M."/>
            <person name="Gordon C.M."/>
            <person name="Jindra M."/>
            <person name="Klingler M."/>
            <person name="Lan Q."/>
            <person name="Lattorff H.M."/>
            <person name="Laudet V."/>
            <person name="von Levetsow C."/>
            <person name="Liu Z."/>
            <person name="Lutz R."/>
            <person name="Lynch J.A."/>
            <person name="da Fonseca R.N."/>
            <person name="Posnien N."/>
            <person name="Reuter R."/>
            <person name="Roth S."/>
            <person name="Savard J."/>
            <person name="Schinko J.B."/>
            <person name="Schmitt C."/>
            <person name="Schoppmeier M."/>
            <person name="Schroder R."/>
            <person name="Shippy T.D."/>
            <person name="Simonnet F."/>
            <person name="Marques-Souza H."/>
            <person name="Tautz D."/>
            <person name="Tomoyasu Y."/>
            <person name="Trauner J."/>
            <person name="Van der Zee M."/>
            <person name="Vervoort M."/>
            <person name="Wittkopp N."/>
            <person name="Wimmer E.A."/>
            <person name="Yang X."/>
            <person name="Jones A.K."/>
            <person name="Sattelle D.B."/>
            <person name="Ebert P.R."/>
            <person name="Nelson D."/>
            <person name="Scott J.G."/>
            <person name="Beeman R.W."/>
            <person name="Muthukrishnan S."/>
            <person name="Kramer K.J."/>
            <person name="Arakane Y."/>
            <person name="Beeman R.W."/>
            <person name="Zhu Q."/>
            <person name="Hogenkamp D."/>
            <person name="Dixit R."/>
            <person name="Oppert B."/>
            <person name="Jiang H."/>
            <person name="Zou Z."/>
            <person name="Marshall J."/>
            <person name="Elpidina E."/>
            <person name="Vinokurov K."/>
            <person name="Oppert C."/>
            <person name="Zou Z."/>
            <person name="Evans J."/>
            <person name="Lu Z."/>
            <person name="Zhao P."/>
            <person name="Sumathipala N."/>
            <person name="Altincicek B."/>
            <person name="Vilcinskas A."/>
            <person name="Williams M."/>
            <person name="Hultmark D."/>
            <person name="Hetru C."/>
            <person name="Jiang H."/>
            <person name="Grimmelikhuijzen C.J."/>
            <person name="Hauser F."/>
            <person name="Cazzamali G."/>
            <person name="Williamson M."/>
            <person name="Park Y."/>
            <person name="Li B."/>
            <person name="Tanaka Y."/>
            <person name="Predel R."/>
            <person name="Neupert S."/>
            <person name="Schachtner J."/>
            <person name="Verleyen P."/>
            <person name="Raible F."/>
            <person name="Bork P."/>
            <person name="Friedrich M."/>
            <person name="Walden K.K."/>
            <person name="Robertson H.M."/>
            <person name="Angeli S."/>
            <person name="Foret S."/>
            <person name="Bucher G."/>
            <person name="Schuetz S."/>
            <person name="Maleszka R."/>
            <person name="Wimmer E.A."/>
            <person name="Beeman R.W."/>
            <person name="Lorenzen M."/>
            <person name="Tomoyasu Y."/>
            <person name="Miller S.C."/>
            <person name="Grossmann D."/>
            <person name="Bucher G."/>
        </authorList>
    </citation>
    <scope>NUCLEOTIDE SEQUENCE [LARGE SCALE GENOMIC DNA]</scope>
    <source>
        <strain evidence="11 12">Georgia GA2</strain>
    </source>
</reference>
<feature type="transmembrane region" description="Helical" evidence="10">
    <location>
        <begin position="170"/>
        <end position="193"/>
    </location>
</feature>
<feature type="transmembrane region" description="Helical" evidence="10">
    <location>
        <begin position="29"/>
        <end position="49"/>
    </location>
</feature>
<protein>
    <recommendedName>
        <fullName evidence="10">Odorant receptor</fullName>
    </recommendedName>
</protein>
<keyword evidence="12" id="KW-1185">Reference proteome</keyword>
<evidence type="ECO:0000256" key="3">
    <source>
        <dbReference type="ARBA" id="ARBA00022606"/>
    </source>
</evidence>
<name>D2A0G2_TRICA</name>
<proteinExistence type="inferred from homology"/>
<dbReference type="GO" id="GO:0004984">
    <property type="term" value="F:olfactory receptor activity"/>
    <property type="evidence" value="ECO:0000318"/>
    <property type="project" value="GO_Central"/>
</dbReference>
<comment type="similarity">
    <text evidence="10">Belongs to the insect chemoreceptor superfamily. Heteromeric odorant receptor channel (TC 1.A.69) family.</text>
</comment>
<evidence type="ECO:0000313" key="11">
    <source>
        <dbReference type="EMBL" id="EFA02956.1"/>
    </source>
</evidence>
<dbReference type="InterPro" id="IPR004117">
    <property type="entry name" value="7tm6_olfct_rcpt"/>
</dbReference>
<dbReference type="PANTHER" id="PTHR21137:SF35">
    <property type="entry name" value="ODORANT RECEPTOR 19A-RELATED"/>
    <property type="match status" value="1"/>
</dbReference>
<dbReference type="Pfam" id="PF02949">
    <property type="entry name" value="7tm_6"/>
    <property type="match status" value="1"/>
</dbReference>
<evidence type="ECO:0000256" key="10">
    <source>
        <dbReference type="RuleBase" id="RU351113"/>
    </source>
</evidence>
<feature type="transmembrane region" description="Helical" evidence="10">
    <location>
        <begin position="246"/>
        <end position="269"/>
    </location>
</feature>
<evidence type="ECO:0000256" key="2">
    <source>
        <dbReference type="ARBA" id="ARBA00022475"/>
    </source>
</evidence>
<gene>
    <name evidence="11" type="primary">Or313</name>
    <name evidence="11" type="ORF">TcasGA2_TC030426</name>
</gene>
<keyword evidence="6 10" id="KW-1133">Transmembrane helix</keyword>
<dbReference type="InParanoid" id="D2A0G2"/>
<keyword evidence="4 10" id="KW-0812">Transmembrane</keyword>
<evidence type="ECO:0000256" key="7">
    <source>
        <dbReference type="ARBA" id="ARBA00023136"/>
    </source>
</evidence>
<evidence type="ECO:0000256" key="1">
    <source>
        <dbReference type="ARBA" id="ARBA00004651"/>
    </source>
</evidence>
<dbReference type="GO" id="GO:0005886">
    <property type="term" value="C:plasma membrane"/>
    <property type="evidence" value="ECO:0000318"/>
    <property type="project" value="GO_Central"/>
</dbReference>
<keyword evidence="5 10" id="KW-0552">Olfaction</keyword>
<feature type="transmembrane region" description="Helical" evidence="10">
    <location>
        <begin position="118"/>
        <end position="140"/>
    </location>
</feature>
<comment type="caution">
    <text evidence="10">Lacks conserved residue(s) required for the propagation of feature annotation.</text>
</comment>
<keyword evidence="2" id="KW-1003">Cell membrane</keyword>
<keyword evidence="8 10" id="KW-0675">Receptor</keyword>
<evidence type="ECO:0000313" key="12">
    <source>
        <dbReference type="Proteomes" id="UP000007266"/>
    </source>
</evidence>
<evidence type="ECO:0000256" key="4">
    <source>
        <dbReference type="ARBA" id="ARBA00022692"/>
    </source>
</evidence>
<dbReference type="HOGENOM" id="CLU_724294_0_0_1"/>
<organism evidence="11 12">
    <name type="scientific">Tribolium castaneum</name>
    <name type="common">Red flour beetle</name>
    <dbReference type="NCBI Taxonomy" id="7070"/>
    <lineage>
        <taxon>Eukaryota</taxon>
        <taxon>Metazoa</taxon>
        <taxon>Ecdysozoa</taxon>
        <taxon>Arthropoda</taxon>
        <taxon>Hexapoda</taxon>
        <taxon>Insecta</taxon>
        <taxon>Pterygota</taxon>
        <taxon>Neoptera</taxon>
        <taxon>Endopterygota</taxon>
        <taxon>Coleoptera</taxon>
        <taxon>Polyphaga</taxon>
        <taxon>Cucujiformia</taxon>
        <taxon>Tenebrionidae</taxon>
        <taxon>Tenebrionidae incertae sedis</taxon>
        <taxon>Tribolium</taxon>
    </lineage>
</organism>
<keyword evidence="3 10" id="KW-0716">Sensory transduction</keyword>
<sequence length="376" mass="43432">MEQLPKNDPLLVLRVLPELLLLHKIVRHFVVFIVCYLTATTIFCLYVLATVRGLWDLFWSQYSLLTFGSVIGFSCYFVAFWKGFKFLELRRRVFADYWALTSLGEESFQKIKKLSKSANIFTVGTILASIATSSTCMPWVGDEYDIMFPVRVYTDYFGERAVPLLVPFYLAMYCTGFVMIATGFIFVHFALHLKFQFFLLNRRLDGLQTEPLVNDFSYQNRVKEELTCCIEYHQKLLKVAKEMNEIVYYPIFIVVSSGIICSVCLIFYMKTFENSIVRGTAMAISGGLITFGFGFTGQLMENESGRLFDTSVMLPWHLWCLSNRKLYHIFLTKSQYHVSFSSSGIINLNHTLFISLYRKVTSIFSFLMNVSNKNST</sequence>
<keyword evidence="9 10" id="KW-0807">Transducer</keyword>